<dbReference type="AlphaFoldDB" id="A0A6C1B3P1"/>
<dbReference type="Proteomes" id="UP000501991">
    <property type="component" value="Chromosome"/>
</dbReference>
<dbReference type="Pfam" id="PF11333">
    <property type="entry name" value="DUF3135"/>
    <property type="match status" value="1"/>
</dbReference>
<accession>A0A6C1B3P1</accession>
<dbReference type="InterPro" id="IPR021482">
    <property type="entry name" value="DUF3135"/>
</dbReference>
<proteinExistence type="predicted"/>
<evidence type="ECO:0000313" key="1">
    <source>
        <dbReference type="EMBL" id="QID18266.1"/>
    </source>
</evidence>
<evidence type="ECO:0000313" key="2">
    <source>
        <dbReference type="Proteomes" id="UP000501991"/>
    </source>
</evidence>
<reference evidence="1 2" key="1">
    <citation type="submission" date="2020-02" db="EMBL/GenBank/DDBJ databases">
        <title>Nitrogenibacter mangrovi gen. nov., sp. nov. isolated from mangrove sediment, a denitrifying betaproteobacterium.</title>
        <authorList>
            <person name="Liao H."/>
            <person name="Tian Y."/>
        </authorList>
    </citation>
    <scope>NUCLEOTIDE SEQUENCE [LARGE SCALE GENOMIC DNA]</scope>
    <source>
        <strain evidence="1 2">M9-3-2</strain>
    </source>
</reference>
<dbReference type="EMBL" id="CP048836">
    <property type="protein sequence ID" value="QID18266.1"/>
    <property type="molecule type" value="Genomic_DNA"/>
</dbReference>
<protein>
    <submittedName>
        <fullName evidence="1">DUF3135 domain-containing protein</fullName>
    </submittedName>
</protein>
<name>A0A6C1B3P1_9RHOO</name>
<dbReference type="RefSeq" id="WP_173765758.1">
    <property type="nucleotide sequence ID" value="NZ_CP048836.1"/>
</dbReference>
<gene>
    <name evidence="1" type="ORF">G3580_11835</name>
</gene>
<dbReference type="KEGG" id="azq:G3580_11835"/>
<keyword evidence="2" id="KW-1185">Reference proteome</keyword>
<organism evidence="1 2">
    <name type="scientific">Nitrogeniibacter mangrovi</name>
    <dbReference type="NCBI Taxonomy" id="2016596"/>
    <lineage>
        <taxon>Bacteria</taxon>
        <taxon>Pseudomonadati</taxon>
        <taxon>Pseudomonadota</taxon>
        <taxon>Betaproteobacteria</taxon>
        <taxon>Rhodocyclales</taxon>
        <taxon>Zoogloeaceae</taxon>
        <taxon>Nitrogeniibacter</taxon>
    </lineage>
</organism>
<sequence length="117" mass="13451">MSQFDFDAWANLARRSPRAYFHARERYLNSVIDGFPVEARARLREFQLEIDCLRANAGSPLGATRQMMVMMSDRLEAMASRFMALRTAARDLEALQAQLVKLDQLPPRDDEGERPHP</sequence>